<keyword evidence="3" id="KW-1185">Reference proteome</keyword>
<sequence length="74" mass="8054">MQTPHIKRQHVICSALAATPAAAVSTHYFFTLKNLPKSFGKLDISFSLILAESLALPSVSPVLMVPGFMRREAV</sequence>
<reference evidence="2 3" key="1">
    <citation type="submission" date="2016-06" db="EMBL/GenBank/DDBJ databases">
        <authorList>
            <person name="Kjaerup R.B."/>
            <person name="Dalgaard T.S."/>
            <person name="Juul-Madsen H.R."/>
        </authorList>
    </citation>
    <scope>NUCLEOTIDE SEQUENCE [LARGE SCALE GENOMIC DNA]</scope>
    <source>
        <strain evidence="2">2</strain>
    </source>
</reference>
<accession>A0A1A8XHF8</accession>
<dbReference type="EMBL" id="FLQY01000037">
    <property type="protein sequence ID" value="SBT04590.1"/>
    <property type="molecule type" value="Genomic_DNA"/>
</dbReference>
<feature type="transmembrane region" description="Helical" evidence="1">
    <location>
        <begin position="47"/>
        <end position="69"/>
    </location>
</feature>
<evidence type="ECO:0000313" key="3">
    <source>
        <dbReference type="Proteomes" id="UP000199600"/>
    </source>
</evidence>
<organism evidence="2 3">
    <name type="scientific">Candidatus Propionivibrio aalborgensis</name>
    <dbReference type="NCBI Taxonomy" id="1860101"/>
    <lineage>
        <taxon>Bacteria</taxon>
        <taxon>Pseudomonadati</taxon>
        <taxon>Pseudomonadota</taxon>
        <taxon>Betaproteobacteria</taxon>
        <taxon>Rhodocyclales</taxon>
        <taxon>Rhodocyclaceae</taxon>
        <taxon>Propionivibrio</taxon>
    </lineage>
</organism>
<keyword evidence="1" id="KW-0812">Transmembrane</keyword>
<keyword evidence="1" id="KW-0472">Membrane</keyword>
<proteinExistence type="predicted"/>
<evidence type="ECO:0000256" key="1">
    <source>
        <dbReference type="SAM" id="Phobius"/>
    </source>
</evidence>
<dbReference type="Proteomes" id="UP000199600">
    <property type="component" value="Unassembled WGS sequence"/>
</dbReference>
<evidence type="ECO:0000313" key="2">
    <source>
        <dbReference type="EMBL" id="SBT04590.1"/>
    </source>
</evidence>
<protein>
    <submittedName>
        <fullName evidence="2">Uncharacterized protein</fullName>
    </submittedName>
</protein>
<dbReference type="AlphaFoldDB" id="A0A1A8XHF8"/>
<gene>
    <name evidence="2" type="ORF">PROAA_1310008</name>
</gene>
<keyword evidence="1" id="KW-1133">Transmembrane helix</keyword>
<name>A0A1A8XHF8_9RHOO</name>